<feature type="compositionally biased region" description="Basic and acidic residues" evidence="1">
    <location>
        <begin position="95"/>
        <end position="105"/>
    </location>
</feature>
<evidence type="ECO:0000313" key="3">
    <source>
        <dbReference type="Proteomes" id="UP001176059"/>
    </source>
</evidence>
<sequence length="238" mass="26060">MSGRTSERDRPDPGNIVTMKQMHRPPLPRDEDLSATVNSTKRKEHPTNAASSTPDIDKSAEPSLPKKSKSTSGTWTTNIDVDEISSSETPNEPATGRKREPEKDVPVNAIPEAKDMSSSTDDLKHFFTAAYKDSNVPGKSTVFFDCKLCIQAKASKTQFNKNNSSARRHLASAHQGVKSLSELPPRGPSSLGYPMRGIPTWDSQLRPQTLPARVGFPPAFLILKGTHPSQLTHRIVPP</sequence>
<reference evidence="2" key="2">
    <citation type="journal article" date="2023" name="Proc. Natl. Acad. Sci. U.S.A.">
        <title>A global phylogenomic analysis of the shiitake genus Lentinula.</title>
        <authorList>
            <person name="Sierra-Patev S."/>
            <person name="Min B."/>
            <person name="Naranjo-Ortiz M."/>
            <person name="Looney B."/>
            <person name="Konkel Z."/>
            <person name="Slot J.C."/>
            <person name="Sakamoto Y."/>
            <person name="Steenwyk J.L."/>
            <person name="Rokas A."/>
            <person name="Carro J."/>
            <person name="Camarero S."/>
            <person name="Ferreira P."/>
            <person name="Molpeceres G."/>
            <person name="Ruiz-Duenas F.J."/>
            <person name="Serrano A."/>
            <person name="Henrissat B."/>
            <person name="Drula E."/>
            <person name="Hughes K.W."/>
            <person name="Mata J.L."/>
            <person name="Ishikawa N.K."/>
            <person name="Vargas-Isla R."/>
            <person name="Ushijima S."/>
            <person name="Smith C.A."/>
            <person name="Donoghue J."/>
            <person name="Ahrendt S."/>
            <person name="Andreopoulos W."/>
            <person name="He G."/>
            <person name="LaButti K."/>
            <person name="Lipzen A."/>
            <person name="Ng V."/>
            <person name="Riley R."/>
            <person name="Sandor L."/>
            <person name="Barry K."/>
            <person name="Martinez A.T."/>
            <person name="Xiao Y."/>
            <person name="Gibbons J.G."/>
            <person name="Terashima K."/>
            <person name="Grigoriev I.V."/>
            <person name="Hibbett D."/>
        </authorList>
    </citation>
    <scope>NUCLEOTIDE SEQUENCE</scope>
    <source>
        <strain evidence="2">ET3784</strain>
    </source>
</reference>
<comment type="caution">
    <text evidence="2">The sequence shown here is derived from an EMBL/GenBank/DDBJ whole genome shotgun (WGS) entry which is preliminary data.</text>
</comment>
<gene>
    <name evidence="2" type="ORF">DFJ43DRAFT_1162519</name>
</gene>
<feature type="compositionally biased region" description="Basic and acidic residues" evidence="1">
    <location>
        <begin position="1"/>
        <end position="12"/>
    </location>
</feature>
<dbReference type="Proteomes" id="UP001176059">
    <property type="component" value="Unassembled WGS sequence"/>
</dbReference>
<organism evidence="2 3">
    <name type="scientific">Lentinula guzmanii</name>
    <dbReference type="NCBI Taxonomy" id="2804957"/>
    <lineage>
        <taxon>Eukaryota</taxon>
        <taxon>Fungi</taxon>
        <taxon>Dikarya</taxon>
        <taxon>Basidiomycota</taxon>
        <taxon>Agaricomycotina</taxon>
        <taxon>Agaricomycetes</taxon>
        <taxon>Agaricomycetidae</taxon>
        <taxon>Agaricales</taxon>
        <taxon>Marasmiineae</taxon>
        <taxon>Omphalotaceae</taxon>
        <taxon>Lentinula</taxon>
    </lineage>
</organism>
<feature type="region of interest" description="Disordered" evidence="1">
    <location>
        <begin position="1"/>
        <end position="119"/>
    </location>
</feature>
<accession>A0AA38J5Z5</accession>
<protein>
    <submittedName>
        <fullName evidence="2">Uncharacterized protein</fullName>
    </submittedName>
</protein>
<evidence type="ECO:0000256" key="1">
    <source>
        <dbReference type="SAM" id="MobiDB-lite"/>
    </source>
</evidence>
<name>A0AA38J5Z5_9AGAR</name>
<dbReference type="EMBL" id="JANVFO010000168">
    <property type="protein sequence ID" value="KAJ3709592.1"/>
    <property type="molecule type" value="Genomic_DNA"/>
</dbReference>
<evidence type="ECO:0000313" key="2">
    <source>
        <dbReference type="EMBL" id="KAJ3709592.1"/>
    </source>
</evidence>
<proteinExistence type="predicted"/>
<dbReference type="AlphaFoldDB" id="A0AA38J5Z5"/>
<reference evidence="2" key="1">
    <citation type="submission" date="2022-08" db="EMBL/GenBank/DDBJ databases">
        <authorList>
            <consortium name="DOE Joint Genome Institute"/>
            <person name="Min B."/>
            <person name="Sierra-Patev S."/>
            <person name="Naranjo-Ortiz M."/>
            <person name="Looney B."/>
            <person name="Konkel Z."/>
            <person name="Slot J.C."/>
            <person name="Sakamoto Y."/>
            <person name="Steenwyk J.L."/>
            <person name="Rokas A."/>
            <person name="Carro J."/>
            <person name="Camarero S."/>
            <person name="Ferreira P."/>
            <person name="Molpeceres G."/>
            <person name="Ruiz-duenas F.J."/>
            <person name="Serrano A."/>
            <person name="Henrissat B."/>
            <person name="Drula E."/>
            <person name="Hughes K.W."/>
            <person name="Mata J.L."/>
            <person name="Ishikawa N.K."/>
            <person name="Vargas-Isla R."/>
            <person name="Ushijima S."/>
            <person name="Smith C.A."/>
            <person name="Ahrendt S."/>
            <person name="Andreopoulos W."/>
            <person name="He G."/>
            <person name="LaButti K."/>
            <person name="Lipzen A."/>
            <person name="Ng V."/>
            <person name="Riley R."/>
            <person name="Sandor L."/>
            <person name="Barry K."/>
            <person name="Martinez A.T."/>
            <person name="Xiao Y."/>
            <person name="Gibbons J.G."/>
            <person name="Terashima K."/>
            <person name="Hibbett D.S."/>
            <person name="Grigoriev I.V."/>
        </authorList>
    </citation>
    <scope>NUCLEOTIDE SEQUENCE</scope>
    <source>
        <strain evidence="2">ET3784</strain>
    </source>
</reference>
<keyword evidence="3" id="KW-1185">Reference proteome</keyword>